<evidence type="ECO:0000256" key="3">
    <source>
        <dbReference type="ARBA" id="ARBA00022553"/>
    </source>
</evidence>
<dbReference type="OrthoDB" id="5287398at2"/>
<organism evidence="11 12">
    <name type="scientific">Bdellovibrio bacteriovorus</name>
    <dbReference type="NCBI Taxonomy" id="959"/>
    <lineage>
        <taxon>Bacteria</taxon>
        <taxon>Pseudomonadati</taxon>
        <taxon>Bdellovibrionota</taxon>
        <taxon>Bdellovibrionia</taxon>
        <taxon>Bdellovibrionales</taxon>
        <taxon>Pseudobdellovibrionaceae</taxon>
        <taxon>Bdellovibrio</taxon>
    </lineage>
</organism>
<keyword evidence="5" id="KW-0418">Kinase</keyword>
<dbReference type="SMART" id="SM00388">
    <property type="entry name" value="HisKA"/>
    <property type="match status" value="1"/>
</dbReference>
<keyword evidence="8" id="KW-0472">Membrane</keyword>
<gene>
    <name evidence="11" type="ORF">AZI87_07640</name>
</gene>
<dbReference type="FunFam" id="1.10.287.130:FF:000001">
    <property type="entry name" value="Two-component sensor histidine kinase"/>
    <property type="match status" value="1"/>
</dbReference>
<dbReference type="GO" id="GO:0009927">
    <property type="term" value="F:histidine phosphotransfer kinase activity"/>
    <property type="evidence" value="ECO:0007669"/>
    <property type="project" value="TreeGrafter"/>
</dbReference>
<keyword evidence="8" id="KW-0812">Transmembrane</keyword>
<keyword evidence="3 7" id="KW-0597">Phosphoprotein</keyword>
<dbReference type="Gene3D" id="1.10.287.130">
    <property type="match status" value="1"/>
</dbReference>
<dbReference type="FunFam" id="3.30.565.10:FF:000010">
    <property type="entry name" value="Sensor histidine kinase RcsC"/>
    <property type="match status" value="1"/>
</dbReference>
<dbReference type="PROSITE" id="PS50109">
    <property type="entry name" value="HIS_KIN"/>
    <property type="match status" value="1"/>
</dbReference>
<protein>
    <recommendedName>
        <fullName evidence="2">histidine kinase</fullName>
        <ecNumber evidence="2">2.7.13.3</ecNumber>
    </recommendedName>
</protein>
<dbReference type="InterPro" id="IPR003594">
    <property type="entry name" value="HATPase_dom"/>
</dbReference>
<evidence type="ECO:0000259" key="10">
    <source>
        <dbReference type="PROSITE" id="PS50110"/>
    </source>
</evidence>
<name>A0A161PF57_BDEBC</name>
<evidence type="ECO:0000256" key="6">
    <source>
        <dbReference type="ARBA" id="ARBA00023012"/>
    </source>
</evidence>
<dbReference type="InterPro" id="IPR003661">
    <property type="entry name" value="HisK_dim/P_dom"/>
</dbReference>
<evidence type="ECO:0000313" key="11">
    <source>
        <dbReference type="EMBL" id="KYG69084.1"/>
    </source>
</evidence>
<dbReference type="EMBL" id="LUKD01000001">
    <property type="protein sequence ID" value="KYG69084.1"/>
    <property type="molecule type" value="Genomic_DNA"/>
</dbReference>
<feature type="transmembrane region" description="Helical" evidence="8">
    <location>
        <begin position="166"/>
        <end position="184"/>
    </location>
</feature>
<dbReference type="SUPFAM" id="SSF52172">
    <property type="entry name" value="CheY-like"/>
    <property type="match status" value="1"/>
</dbReference>
<evidence type="ECO:0000256" key="2">
    <source>
        <dbReference type="ARBA" id="ARBA00012438"/>
    </source>
</evidence>
<evidence type="ECO:0000256" key="1">
    <source>
        <dbReference type="ARBA" id="ARBA00000085"/>
    </source>
</evidence>
<dbReference type="Pfam" id="PF00072">
    <property type="entry name" value="Response_reg"/>
    <property type="match status" value="1"/>
</dbReference>
<dbReference type="InterPro" id="IPR005467">
    <property type="entry name" value="His_kinase_dom"/>
</dbReference>
<evidence type="ECO:0000259" key="9">
    <source>
        <dbReference type="PROSITE" id="PS50109"/>
    </source>
</evidence>
<dbReference type="InterPro" id="IPR001789">
    <property type="entry name" value="Sig_transdc_resp-reg_receiver"/>
</dbReference>
<evidence type="ECO:0000256" key="8">
    <source>
        <dbReference type="SAM" id="Phobius"/>
    </source>
</evidence>
<feature type="domain" description="Response regulatory" evidence="10">
    <location>
        <begin position="476"/>
        <end position="590"/>
    </location>
</feature>
<dbReference type="PRINTS" id="PR00344">
    <property type="entry name" value="BCTRLSENSOR"/>
</dbReference>
<dbReference type="RefSeq" id="WP_063205962.1">
    <property type="nucleotide sequence ID" value="NZ_LUKD01000001.1"/>
</dbReference>
<keyword evidence="4" id="KW-0808">Transferase</keyword>
<dbReference type="GO" id="GO:0005886">
    <property type="term" value="C:plasma membrane"/>
    <property type="evidence" value="ECO:0007669"/>
    <property type="project" value="TreeGrafter"/>
</dbReference>
<dbReference type="InterPro" id="IPR004358">
    <property type="entry name" value="Sig_transdc_His_kin-like_C"/>
</dbReference>
<evidence type="ECO:0000313" key="12">
    <source>
        <dbReference type="Proteomes" id="UP000075799"/>
    </source>
</evidence>
<dbReference type="Pfam" id="PF00512">
    <property type="entry name" value="HisKA"/>
    <property type="match status" value="1"/>
</dbReference>
<evidence type="ECO:0000256" key="5">
    <source>
        <dbReference type="ARBA" id="ARBA00022777"/>
    </source>
</evidence>
<comment type="catalytic activity">
    <reaction evidence="1">
        <text>ATP + protein L-histidine = ADP + protein N-phospho-L-histidine.</text>
        <dbReference type="EC" id="2.7.13.3"/>
    </reaction>
</comment>
<feature type="transmembrane region" description="Helical" evidence="8">
    <location>
        <begin position="88"/>
        <end position="109"/>
    </location>
</feature>
<dbReference type="SUPFAM" id="SSF47384">
    <property type="entry name" value="Homodimeric domain of signal transducing histidine kinase"/>
    <property type="match status" value="1"/>
</dbReference>
<dbReference type="InterPro" id="IPR036097">
    <property type="entry name" value="HisK_dim/P_sf"/>
</dbReference>
<keyword evidence="6" id="KW-0902">Two-component regulatory system</keyword>
<dbReference type="SUPFAM" id="SSF55874">
    <property type="entry name" value="ATPase domain of HSP90 chaperone/DNA topoisomerase II/histidine kinase"/>
    <property type="match status" value="1"/>
</dbReference>
<proteinExistence type="predicted"/>
<evidence type="ECO:0000256" key="7">
    <source>
        <dbReference type="PROSITE-ProRule" id="PRU00169"/>
    </source>
</evidence>
<dbReference type="CDD" id="cd00082">
    <property type="entry name" value="HisKA"/>
    <property type="match status" value="1"/>
</dbReference>
<keyword evidence="8" id="KW-1133">Transmembrane helix</keyword>
<dbReference type="SMART" id="SM00387">
    <property type="entry name" value="HATPase_c"/>
    <property type="match status" value="1"/>
</dbReference>
<accession>A0A161PF57</accession>
<sequence length="593" mass="65908">MSDNSNHGSLELEVRRIDLLYKQNIAGMLAIFFNTVAFATVTWGSLSPTFIVIWFSVLNLSALARFFAYYRWNSARNSIRSFEETRPWLYFMFTSLFISGCGWGAIGLVSHTGTLQQQVLTALLVSCMVAGALVTYVSSRLAMACVIVPAMLLWGTGTFISGAEFSMLMGTLIILYSGLLVLIGKNLNLAVMKSLSLDVLRKERDLHEAANRAKSVFLANASHEIRTPLSAILGFSEALLRSETLSEQNRHDVQAIHRQSNYMVSLVNDLLDLSKIETNRLYIQKAPMSPIREIDESLSVIRPVAAEKKVKVEVKYLSLVPESIMADSVRFRQVLINLLTNAVKFTSQGSVEVLVNFTSDIHHQGTLSITVSDTGLGMDKLTQQNLFQPFVRGEHPDVQRVQGSGLGLALSLSLMKMMGGDLRLVSSALGHGSTFEMSMKLGNSQELRLIKPEHPKMIFQEKIKVAKEAEFLKGRRVLVVDDSVDLRVLMKRFLSRSGAEVETAENGAQAVEYALDKAFDVILMDIKMPVMDGYRATSLLREKGYRHPIVALTAQASVDGQQKSYELGFDGYLSKPVDMNLLSEILRRSETIN</sequence>
<dbReference type="PANTHER" id="PTHR43047:SF72">
    <property type="entry name" value="OSMOSENSING HISTIDINE PROTEIN KINASE SLN1"/>
    <property type="match status" value="1"/>
</dbReference>
<dbReference type="Proteomes" id="UP000075799">
    <property type="component" value="Unassembled WGS sequence"/>
</dbReference>
<feature type="transmembrane region" description="Helical" evidence="8">
    <location>
        <begin position="25"/>
        <end position="44"/>
    </location>
</feature>
<dbReference type="Pfam" id="PF02518">
    <property type="entry name" value="HATPase_c"/>
    <property type="match status" value="1"/>
</dbReference>
<evidence type="ECO:0000256" key="4">
    <source>
        <dbReference type="ARBA" id="ARBA00022679"/>
    </source>
</evidence>
<feature type="modified residue" description="4-aspartylphosphate" evidence="7">
    <location>
        <position position="525"/>
    </location>
</feature>
<dbReference type="PROSITE" id="PS50110">
    <property type="entry name" value="RESPONSE_REGULATORY"/>
    <property type="match status" value="1"/>
</dbReference>
<dbReference type="SMART" id="SM00448">
    <property type="entry name" value="REC"/>
    <property type="match status" value="1"/>
</dbReference>
<dbReference type="AlphaFoldDB" id="A0A161PF57"/>
<dbReference type="CDD" id="cd17546">
    <property type="entry name" value="REC_hyHK_CKI1_RcsC-like"/>
    <property type="match status" value="1"/>
</dbReference>
<dbReference type="EC" id="2.7.13.3" evidence="2"/>
<dbReference type="Gene3D" id="3.40.50.2300">
    <property type="match status" value="1"/>
</dbReference>
<dbReference type="InterPro" id="IPR036890">
    <property type="entry name" value="HATPase_C_sf"/>
</dbReference>
<dbReference type="PANTHER" id="PTHR43047">
    <property type="entry name" value="TWO-COMPONENT HISTIDINE PROTEIN KINASE"/>
    <property type="match status" value="1"/>
</dbReference>
<comment type="caution">
    <text evidence="11">The sequence shown here is derived from an EMBL/GenBank/DDBJ whole genome shotgun (WGS) entry which is preliminary data.</text>
</comment>
<dbReference type="Gene3D" id="3.30.565.10">
    <property type="entry name" value="Histidine kinase-like ATPase, C-terminal domain"/>
    <property type="match status" value="1"/>
</dbReference>
<dbReference type="InterPro" id="IPR011006">
    <property type="entry name" value="CheY-like_superfamily"/>
</dbReference>
<feature type="transmembrane region" description="Helical" evidence="8">
    <location>
        <begin position="115"/>
        <end position="134"/>
    </location>
</feature>
<feature type="transmembrane region" description="Helical" evidence="8">
    <location>
        <begin position="50"/>
        <end position="68"/>
    </location>
</feature>
<feature type="domain" description="Histidine kinase" evidence="9">
    <location>
        <begin position="220"/>
        <end position="443"/>
    </location>
</feature>
<reference evidence="11 12" key="1">
    <citation type="submission" date="2016-03" db="EMBL/GenBank/DDBJ databases">
        <authorList>
            <person name="Ploux O."/>
        </authorList>
    </citation>
    <scope>NUCLEOTIDE SEQUENCE [LARGE SCALE GENOMIC DNA]</scope>
    <source>
        <strain evidence="11 12">EC13</strain>
    </source>
</reference>
<dbReference type="GO" id="GO:0000155">
    <property type="term" value="F:phosphorelay sensor kinase activity"/>
    <property type="evidence" value="ECO:0007669"/>
    <property type="project" value="InterPro"/>
</dbReference>